<keyword evidence="2" id="KW-1185">Reference proteome</keyword>
<accession>A0ABT2MSF8</accession>
<organism evidence="1 2">
    <name type="scientific">Laspinema palackyanum D2a</name>
    <dbReference type="NCBI Taxonomy" id="2953684"/>
    <lineage>
        <taxon>Bacteria</taxon>
        <taxon>Bacillati</taxon>
        <taxon>Cyanobacteriota</taxon>
        <taxon>Cyanophyceae</taxon>
        <taxon>Oscillatoriophycideae</taxon>
        <taxon>Oscillatoriales</taxon>
        <taxon>Laspinemataceae</taxon>
        <taxon>Laspinema</taxon>
        <taxon>Laspinema palackyanum</taxon>
    </lineage>
</organism>
<dbReference type="EMBL" id="JAMXFF010000022">
    <property type="protein sequence ID" value="MCT7967662.1"/>
    <property type="molecule type" value="Genomic_DNA"/>
</dbReference>
<proteinExistence type="predicted"/>
<protein>
    <recommendedName>
        <fullName evidence="3">Phycobilisome protein</fullName>
    </recommendedName>
</protein>
<dbReference type="RefSeq" id="WP_368007231.1">
    <property type="nucleotide sequence ID" value="NZ_JAMXFF010000022.1"/>
</dbReference>
<sequence length="157" mass="17875">MTQAIAISPNDFRDLLRHREINRPPTANSSRLWDIAQKVNALAVEVEDHWEELPEDKRKLLTTFAYAGIEPPQGITGYFFSFIGGVSTIWNISWIVLKGDLEALFFYAEAYQRLLNAIFNGIERENEDYQSILSAALAETFANLESSQKLTEEESSE</sequence>
<comment type="caution">
    <text evidence="1">The sequence shown here is derived from an EMBL/GenBank/DDBJ whole genome shotgun (WGS) entry which is preliminary data.</text>
</comment>
<evidence type="ECO:0008006" key="3">
    <source>
        <dbReference type="Google" id="ProtNLM"/>
    </source>
</evidence>
<gene>
    <name evidence="1" type="ORF">NG799_15075</name>
</gene>
<evidence type="ECO:0000313" key="2">
    <source>
        <dbReference type="Proteomes" id="UP001525890"/>
    </source>
</evidence>
<dbReference type="Proteomes" id="UP001525890">
    <property type="component" value="Unassembled WGS sequence"/>
</dbReference>
<name>A0ABT2MSF8_9CYAN</name>
<evidence type="ECO:0000313" key="1">
    <source>
        <dbReference type="EMBL" id="MCT7967662.1"/>
    </source>
</evidence>
<reference evidence="1 2" key="1">
    <citation type="journal article" date="2022" name="Front. Microbiol.">
        <title>High genomic differentiation and limited gene flow indicate recent cryptic speciation within the genus Laspinema (cyanobacteria).</title>
        <authorList>
            <person name="Stanojkovic A."/>
            <person name="Skoupy S."/>
            <person name="Skaloud P."/>
            <person name="Dvorak P."/>
        </authorList>
    </citation>
    <scope>NUCLEOTIDE SEQUENCE [LARGE SCALE GENOMIC DNA]</scope>
    <source>
        <strain evidence="1 2">D2a</strain>
    </source>
</reference>